<accession>A0ACB6FYR7</accession>
<reference evidence="1 2" key="1">
    <citation type="journal article" date="2019" name="bioRxiv">
        <title>Genomics, evolutionary history and diagnostics of the Alternaria alternata species group including apple and Asian pear pathotypes.</title>
        <authorList>
            <person name="Armitage A.D."/>
            <person name="Cockerton H.M."/>
            <person name="Sreenivasaprasad S."/>
            <person name="Woodhall J.W."/>
            <person name="Lane C.R."/>
            <person name="Harrison R.J."/>
            <person name="Clarkson J.P."/>
        </authorList>
    </citation>
    <scope>NUCLEOTIDE SEQUENCE [LARGE SCALE GENOMIC DNA]</scope>
    <source>
        <strain evidence="1 2">FERA 650</strain>
    </source>
</reference>
<proteinExistence type="predicted"/>
<dbReference type="Proteomes" id="UP000293547">
    <property type="component" value="Unassembled WGS sequence"/>
</dbReference>
<evidence type="ECO:0000313" key="2">
    <source>
        <dbReference type="Proteomes" id="UP000293547"/>
    </source>
</evidence>
<sequence length="220" mass="24713">MTPFGNLFGSGFRSDRSSCRRYTHGGGYDDYGRSSSSRLNEPFNMPYGDYRTTSHREGSDNSTLCRAASQREPYDNRYNYRDVSPIRASERPRAFTHKHAYDDHRSVSPLGTSRFEQPSMATRQFSASNMGSTLSDRTPSYATNSRDTSRGTSFRIDRGYDDYSRPETSGGGFFRSSAARSGDASRSTGNDERYGSTPGREHRPNVGSNFRHGGFGWDLF</sequence>
<organism evidence="1 2">
    <name type="scientific">Alternaria gaisen</name>
    <dbReference type="NCBI Taxonomy" id="167740"/>
    <lineage>
        <taxon>Eukaryota</taxon>
        <taxon>Fungi</taxon>
        <taxon>Dikarya</taxon>
        <taxon>Ascomycota</taxon>
        <taxon>Pezizomycotina</taxon>
        <taxon>Dothideomycetes</taxon>
        <taxon>Pleosporomycetidae</taxon>
        <taxon>Pleosporales</taxon>
        <taxon>Pleosporineae</taxon>
        <taxon>Pleosporaceae</taxon>
        <taxon>Alternaria</taxon>
        <taxon>Alternaria sect. Alternaria</taxon>
    </lineage>
</organism>
<keyword evidence="2" id="KW-1185">Reference proteome</keyword>
<protein>
    <submittedName>
        <fullName evidence="1">Uncharacterized protein</fullName>
    </submittedName>
</protein>
<name>A0ACB6FYR7_9PLEO</name>
<comment type="caution">
    <text evidence="1">The sequence shown here is derived from an EMBL/GenBank/DDBJ whole genome shotgun (WGS) entry which is preliminary data.</text>
</comment>
<gene>
    <name evidence="1" type="ORF">AG0111_0g2142</name>
</gene>
<dbReference type="EMBL" id="PDWZ02000001">
    <property type="protein sequence ID" value="KAB2109480.1"/>
    <property type="molecule type" value="Genomic_DNA"/>
</dbReference>
<evidence type="ECO:0000313" key="1">
    <source>
        <dbReference type="EMBL" id="KAB2109480.1"/>
    </source>
</evidence>